<comment type="catalytic activity">
    <reaction evidence="8">
        <text>3-phosphoshikimate + phosphoenolpyruvate = 5-O-(1-carboxyvinyl)-3-phosphoshikimate + phosphate</text>
        <dbReference type="Rhea" id="RHEA:21256"/>
        <dbReference type="ChEBI" id="CHEBI:43474"/>
        <dbReference type="ChEBI" id="CHEBI:57701"/>
        <dbReference type="ChEBI" id="CHEBI:58702"/>
        <dbReference type="ChEBI" id="CHEBI:145989"/>
        <dbReference type="EC" id="2.5.1.19"/>
    </reaction>
    <physiologicalReaction direction="left-to-right" evidence="8">
        <dbReference type="Rhea" id="RHEA:21257"/>
    </physiologicalReaction>
</comment>
<dbReference type="Gene3D" id="3.65.10.10">
    <property type="entry name" value="Enolpyruvate transferase domain"/>
    <property type="match status" value="2"/>
</dbReference>
<comment type="pathway">
    <text evidence="1">Metabolic intermediate biosynthesis; chorismate biosynthesis; chorismate from D-erythrose 4-phosphate and phosphoenolpyruvate: step 6/7.</text>
</comment>
<keyword evidence="6" id="KW-0057">Aromatic amino acid biosynthesis</keyword>
<accession>A0A2S6IS34</accession>
<comment type="caution">
    <text evidence="10">The sequence shown here is derived from an EMBL/GenBank/DDBJ whole genome shotgun (WGS) entry which is preliminary data.</text>
</comment>
<feature type="domain" description="Enolpyruvate transferase" evidence="9">
    <location>
        <begin position="59"/>
        <end position="417"/>
    </location>
</feature>
<evidence type="ECO:0000256" key="4">
    <source>
        <dbReference type="ARBA" id="ARBA00022605"/>
    </source>
</evidence>
<organism evidence="10 11">
    <name type="scientific">Nonlabens xylanidelens</name>
    <dbReference type="NCBI Taxonomy" id="191564"/>
    <lineage>
        <taxon>Bacteria</taxon>
        <taxon>Pseudomonadati</taxon>
        <taxon>Bacteroidota</taxon>
        <taxon>Flavobacteriia</taxon>
        <taxon>Flavobacteriales</taxon>
        <taxon>Flavobacteriaceae</taxon>
        <taxon>Nonlabens</taxon>
    </lineage>
</organism>
<evidence type="ECO:0000256" key="3">
    <source>
        <dbReference type="ARBA" id="ARBA00012450"/>
    </source>
</evidence>
<dbReference type="EMBL" id="PTJE01000001">
    <property type="protein sequence ID" value="PPK97059.1"/>
    <property type="molecule type" value="Genomic_DNA"/>
</dbReference>
<dbReference type="GO" id="GO:0009423">
    <property type="term" value="P:chorismate biosynthetic process"/>
    <property type="evidence" value="ECO:0007669"/>
    <property type="project" value="UniProtKB-UniPathway"/>
</dbReference>
<dbReference type="InterPro" id="IPR013792">
    <property type="entry name" value="RNA3'P_cycl/enolpyr_Trfase_a/b"/>
</dbReference>
<evidence type="ECO:0000256" key="8">
    <source>
        <dbReference type="ARBA" id="ARBA00044633"/>
    </source>
</evidence>
<dbReference type="RefSeq" id="WP_104514575.1">
    <property type="nucleotide sequence ID" value="NZ_MQVW01000027.1"/>
</dbReference>
<dbReference type="EC" id="2.5.1.19" evidence="3"/>
<dbReference type="Pfam" id="PF00275">
    <property type="entry name" value="EPSP_synthase"/>
    <property type="match status" value="1"/>
</dbReference>
<dbReference type="GO" id="GO:0003866">
    <property type="term" value="F:3-phosphoshikimate 1-carboxyvinyltransferase activity"/>
    <property type="evidence" value="ECO:0007669"/>
    <property type="project" value="UniProtKB-EC"/>
</dbReference>
<dbReference type="PIRSF" id="PIRSF000505">
    <property type="entry name" value="EPSPS"/>
    <property type="match status" value="1"/>
</dbReference>
<evidence type="ECO:0000256" key="2">
    <source>
        <dbReference type="ARBA" id="ARBA00009948"/>
    </source>
</evidence>
<keyword evidence="4" id="KW-0028">Amino-acid biosynthesis</keyword>
<dbReference type="OrthoDB" id="9809920at2"/>
<dbReference type="GO" id="GO:0009073">
    <property type="term" value="P:aromatic amino acid family biosynthetic process"/>
    <property type="evidence" value="ECO:0007669"/>
    <property type="project" value="UniProtKB-KW"/>
</dbReference>
<dbReference type="GO" id="GO:0008652">
    <property type="term" value="P:amino acid biosynthetic process"/>
    <property type="evidence" value="ECO:0007669"/>
    <property type="project" value="UniProtKB-KW"/>
</dbReference>
<evidence type="ECO:0000256" key="7">
    <source>
        <dbReference type="ARBA" id="ARBA00030046"/>
    </source>
</evidence>
<dbReference type="UniPathway" id="UPA00053">
    <property type="reaction ID" value="UER00089"/>
</dbReference>
<reference evidence="10 11" key="1">
    <citation type="submission" date="2018-02" db="EMBL/GenBank/DDBJ databases">
        <title>Genomic Encyclopedia of Archaeal and Bacterial Type Strains, Phase II (KMG-II): from individual species to whole genera.</title>
        <authorList>
            <person name="Goeker M."/>
        </authorList>
    </citation>
    <scope>NUCLEOTIDE SEQUENCE [LARGE SCALE GENOMIC DNA]</scope>
    <source>
        <strain evidence="10 11">DSM 16809</strain>
    </source>
</reference>
<sequence length="427" mass="47461">MDLRLHKVEKPRGHVALTISGSKSESNRWLILQALYKNLDIDNLSDSDDSDHLSHVLKSEESILDIGHAGTAMRFGTAFFASQEGREITLTGSDRMKQRPIGILVDALNSLGAEVSYLEKEGFPPLKIKGKKIQGGKLSVDGSVSSQFLTALLLIAPSFESGLQLEIYGDLTSRPYLEMTVDILKQLGVNVNFSSGNKVVESASSTQKVNELIEVKPLHNNAITNALVESDWSSAGYWYSWVAMQEVGYEMSLSFYQDNSLQGDSELVQIYKPLGVETVFVENGIRLVKIDQQLPDMVMLDLTNEPDQAQTIFATCLGLGVDAQLTGLHTLKIKETDRIEAMKTVGARFRESEITTTNDSIKLHFKTSSSFNPEVTVDTYQDHRMAMAFAPLCMKTELVINEAMVVTKSYKNFYNDLNKVNVRITEI</sequence>
<protein>
    <recommendedName>
        <fullName evidence="3">3-phosphoshikimate 1-carboxyvinyltransferase</fullName>
        <ecNumber evidence="3">2.5.1.19</ecNumber>
    </recommendedName>
    <alternativeName>
        <fullName evidence="7">5-enolpyruvylshikimate-3-phosphate synthase</fullName>
    </alternativeName>
</protein>
<evidence type="ECO:0000313" key="10">
    <source>
        <dbReference type="EMBL" id="PPK97059.1"/>
    </source>
</evidence>
<gene>
    <name evidence="10" type="ORF">LY01_00886</name>
</gene>
<evidence type="ECO:0000313" key="11">
    <source>
        <dbReference type="Proteomes" id="UP000239002"/>
    </source>
</evidence>
<name>A0A2S6IS34_9FLAO</name>
<dbReference type="PANTHER" id="PTHR21090">
    <property type="entry name" value="AROM/DEHYDROQUINATE SYNTHASE"/>
    <property type="match status" value="1"/>
</dbReference>
<proteinExistence type="inferred from homology"/>
<evidence type="ECO:0000256" key="5">
    <source>
        <dbReference type="ARBA" id="ARBA00022679"/>
    </source>
</evidence>
<dbReference type="SUPFAM" id="SSF55205">
    <property type="entry name" value="EPT/RTPC-like"/>
    <property type="match status" value="1"/>
</dbReference>
<dbReference type="Proteomes" id="UP000239002">
    <property type="component" value="Unassembled WGS sequence"/>
</dbReference>
<comment type="similarity">
    <text evidence="2">Belongs to the EPSP synthase family.</text>
</comment>
<dbReference type="InterPro" id="IPR036968">
    <property type="entry name" value="Enolpyruvate_Tfrase_sf"/>
</dbReference>
<dbReference type="InterPro" id="IPR006264">
    <property type="entry name" value="EPSP_synthase"/>
</dbReference>
<dbReference type="InterPro" id="IPR001986">
    <property type="entry name" value="Enolpyruvate_Tfrase_dom"/>
</dbReference>
<keyword evidence="5 10" id="KW-0808">Transferase</keyword>
<dbReference type="PANTHER" id="PTHR21090:SF5">
    <property type="entry name" value="PENTAFUNCTIONAL AROM POLYPEPTIDE"/>
    <property type="match status" value="1"/>
</dbReference>
<evidence type="ECO:0000256" key="6">
    <source>
        <dbReference type="ARBA" id="ARBA00023141"/>
    </source>
</evidence>
<evidence type="ECO:0000256" key="1">
    <source>
        <dbReference type="ARBA" id="ARBA00004811"/>
    </source>
</evidence>
<keyword evidence="11" id="KW-1185">Reference proteome</keyword>
<dbReference type="AlphaFoldDB" id="A0A2S6IS34"/>
<evidence type="ECO:0000259" key="9">
    <source>
        <dbReference type="Pfam" id="PF00275"/>
    </source>
</evidence>